<gene>
    <name evidence="1" type="ORF">NUW58_g4732</name>
</gene>
<dbReference type="Proteomes" id="UP001143856">
    <property type="component" value="Unassembled WGS sequence"/>
</dbReference>
<evidence type="ECO:0000313" key="2">
    <source>
        <dbReference type="Proteomes" id="UP001143856"/>
    </source>
</evidence>
<evidence type="ECO:0000313" key="1">
    <source>
        <dbReference type="EMBL" id="KAJ2987030.1"/>
    </source>
</evidence>
<sequence length="585" mass="63906">MEALVTSEQLAQVSTPPLLGHADVQDFNSIRKSFKFWAIILGLGITLWLAALENSVLTTAAPKILEEIPLGDNWIWLTNAFFLCNAAFQPLLGQLSNLFGRRLLTMGVVSLFILGSGICGGANTDAQLIVGRAIQGIGSGGIGLAFDTIVSDLVPLRYRGNYIAIILLIYSVGTTTGALIGGLIVDHWDWRWCFWLNLPIGGLSLIIMFFCLNVKHRRDTHWTERLKRIDIIGNLILIGGTVSIFLALTYAGTRYPWGSWHILVPLVIGFAAIIVFGFFEASLSRRWTKLPSVEPVMPPHMFATRTSIIVGINTFLYTAVVYWAIFFLPVYFQSVLLVSATQAGINIIPVSLLGIPAAAAAAAAITRWGKYKVVHLVGFALFTLGLGLWSLMDENTSTGEWIGFMFIGPVGAGLLLNSQLPAFQAPVPEAEQGTATATWNFIRAFGSAWGVAIPAAIFSNRVDSLIYSGAIADTEAASFLRNGGAYQYASAKFVHQFQSQTTQTEIQVVYRLALQRIFQCAVAFAGASFLLCILEKDIPLRKDLVTDFGLNEDDRSSDGNQVRRRDAGEEKGLNSRNIGAMDERL</sequence>
<protein>
    <submittedName>
        <fullName evidence="1">Uncharacterized protein</fullName>
    </submittedName>
</protein>
<name>A0ACC1P6M4_9PEZI</name>
<organism evidence="1 2">
    <name type="scientific">Xylaria curta</name>
    <dbReference type="NCBI Taxonomy" id="42375"/>
    <lineage>
        <taxon>Eukaryota</taxon>
        <taxon>Fungi</taxon>
        <taxon>Dikarya</taxon>
        <taxon>Ascomycota</taxon>
        <taxon>Pezizomycotina</taxon>
        <taxon>Sordariomycetes</taxon>
        <taxon>Xylariomycetidae</taxon>
        <taxon>Xylariales</taxon>
        <taxon>Xylariaceae</taxon>
        <taxon>Xylaria</taxon>
    </lineage>
</organism>
<keyword evidence="2" id="KW-1185">Reference proteome</keyword>
<proteinExistence type="predicted"/>
<dbReference type="EMBL" id="JAPDGR010000856">
    <property type="protein sequence ID" value="KAJ2987030.1"/>
    <property type="molecule type" value="Genomic_DNA"/>
</dbReference>
<reference evidence="1" key="1">
    <citation type="submission" date="2022-10" db="EMBL/GenBank/DDBJ databases">
        <title>Genome Sequence of Xylaria curta.</title>
        <authorList>
            <person name="Buettner E."/>
        </authorList>
    </citation>
    <scope>NUCLEOTIDE SEQUENCE</scope>
    <source>
        <strain evidence="1">Babe10</strain>
    </source>
</reference>
<accession>A0ACC1P6M4</accession>
<comment type="caution">
    <text evidence="1">The sequence shown here is derived from an EMBL/GenBank/DDBJ whole genome shotgun (WGS) entry which is preliminary data.</text>
</comment>